<protein>
    <recommendedName>
        <fullName evidence="6">Heat-inducible transcription repressor HrcA</fullName>
    </recommendedName>
</protein>
<name>A0A133N4S0_CLOPF</name>
<accession>A0A133N4S0</accession>
<evidence type="ECO:0000313" key="8">
    <source>
        <dbReference type="EMBL" id="KXA11301.1"/>
    </source>
</evidence>
<evidence type="ECO:0000256" key="1">
    <source>
        <dbReference type="ARBA" id="ARBA00022491"/>
    </source>
</evidence>
<comment type="caution">
    <text evidence="8">The sequence shown here is derived from an EMBL/GenBank/DDBJ whole genome shotgun (WGS) entry which is preliminary data.</text>
</comment>
<proteinExistence type="inferred from homology"/>
<dbReference type="PATRIC" id="fig|1502.174.peg.1785"/>
<dbReference type="NCBIfam" id="TIGR00331">
    <property type="entry name" value="hrcA"/>
    <property type="match status" value="1"/>
</dbReference>
<keyword evidence="2 6" id="KW-0805">Transcription regulation</keyword>
<keyword evidence="1 6" id="KW-0678">Repressor</keyword>
<dbReference type="Gene3D" id="3.30.450.40">
    <property type="match status" value="1"/>
</dbReference>
<reference evidence="8 9" key="1">
    <citation type="submission" date="2016-01" db="EMBL/GenBank/DDBJ databases">
        <authorList>
            <person name="Oliw E.H."/>
        </authorList>
    </citation>
    <scope>NUCLEOTIDE SEQUENCE [LARGE SCALE GENOMIC DNA]</scope>
    <source>
        <strain evidence="8 9">MJR7757A</strain>
    </source>
</reference>
<comment type="function">
    <text evidence="5 6">Negative regulator of class I heat shock genes (grpE-dnaK-dnaJ and groELS operons). Prevents heat-shock induction of these operons.</text>
</comment>
<dbReference type="GO" id="GO:0003677">
    <property type="term" value="F:DNA binding"/>
    <property type="evidence" value="ECO:0007669"/>
    <property type="project" value="InterPro"/>
</dbReference>
<comment type="similarity">
    <text evidence="6">Belongs to the HrcA family.</text>
</comment>
<dbReference type="PANTHER" id="PTHR34824">
    <property type="entry name" value="HEAT-INDUCIBLE TRANSCRIPTION REPRESSOR HRCA"/>
    <property type="match status" value="1"/>
</dbReference>
<evidence type="ECO:0000259" key="7">
    <source>
        <dbReference type="Pfam" id="PF01628"/>
    </source>
</evidence>
<evidence type="ECO:0000256" key="3">
    <source>
        <dbReference type="ARBA" id="ARBA00023016"/>
    </source>
</evidence>
<keyword evidence="4 6" id="KW-0804">Transcription</keyword>
<dbReference type="PANTHER" id="PTHR34824:SF1">
    <property type="entry name" value="HEAT-INDUCIBLE TRANSCRIPTION REPRESSOR HRCA"/>
    <property type="match status" value="1"/>
</dbReference>
<dbReference type="InterPro" id="IPR023120">
    <property type="entry name" value="WHTH_transcript_rep_HrcA_IDD"/>
</dbReference>
<dbReference type="HAMAP" id="MF_00081">
    <property type="entry name" value="HrcA"/>
    <property type="match status" value="1"/>
</dbReference>
<dbReference type="Proteomes" id="UP000070646">
    <property type="component" value="Unassembled WGS sequence"/>
</dbReference>
<dbReference type="Gene3D" id="1.10.10.10">
    <property type="entry name" value="Winged helix-like DNA-binding domain superfamily/Winged helix DNA-binding domain"/>
    <property type="match status" value="1"/>
</dbReference>
<dbReference type="InterPro" id="IPR036390">
    <property type="entry name" value="WH_DNA-bd_sf"/>
</dbReference>
<dbReference type="AlphaFoldDB" id="A0A133N4S0"/>
<dbReference type="FunFam" id="1.10.10.10:FF:000049">
    <property type="entry name" value="Heat-inducible transcription repressor HrcA"/>
    <property type="match status" value="1"/>
</dbReference>
<dbReference type="InterPro" id="IPR002571">
    <property type="entry name" value="HrcA"/>
</dbReference>
<evidence type="ECO:0000256" key="4">
    <source>
        <dbReference type="ARBA" id="ARBA00023163"/>
    </source>
</evidence>
<evidence type="ECO:0000256" key="2">
    <source>
        <dbReference type="ARBA" id="ARBA00023015"/>
    </source>
</evidence>
<gene>
    <name evidence="6" type="primary">hrcA</name>
    <name evidence="8" type="ORF">HMPREF3222_01769</name>
</gene>
<organism evidence="8 9">
    <name type="scientific">Clostridium perfringens</name>
    <dbReference type="NCBI Taxonomy" id="1502"/>
    <lineage>
        <taxon>Bacteria</taxon>
        <taxon>Bacillati</taxon>
        <taxon>Bacillota</taxon>
        <taxon>Clostridia</taxon>
        <taxon>Eubacteriales</taxon>
        <taxon>Clostridiaceae</taxon>
        <taxon>Clostridium</taxon>
    </lineage>
</organism>
<sequence>MSANKEVRLVIDDRKLQILRAIIQDYISTGEPVGSRTIAKKYNLGVSSATIRNEMADLEDMGFLEQPHTSAGRIPSSRGYRLYVDRMIEFERLSSEEEGLIRNSIIDGTLYEVDKIIKQTSALLSELTKMTCIVKAPSVHKSFVKSIQLLKVDDVSILCVLVTDNGVIRNTVIKVKSVPISEELIKISKIITERLKNLTIEQINLEVISNLNRALSGYEDIVNAVLPALYESLKGDETSEVFLEGTINIFNYPEYNNIHKAKEILELLHDKKSISELISDSDDMTVKIGDEIFVPEAKECSIISAGYHVGDRSLGTIALIGPRRINYSKVLSIMTEVMKELNETLKNK</sequence>
<dbReference type="InterPro" id="IPR029016">
    <property type="entry name" value="GAF-like_dom_sf"/>
</dbReference>
<evidence type="ECO:0000256" key="5">
    <source>
        <dbReference type="ARBA" id="ARBA00055319"/>
    </source>
</evidence>
<dbReference type="InterPro" id="IPR036388">
    <property type="entry name" value="WH-like_DNA-bd_sf"/>
</dbReference>
<dbReference type="EMBL" id="LRPU01000087">
    <property type="protein sequence ID" value="KXA11301.1"/>
    <property type="molecule type" value="Genomic_DNA"/>
</dbReference>
<evidence type="ECO:0000313" key="9">
    <source>
        <dbReference type="Proteomes" id="UP000070646"/>
    </source>
</evidence>
<dbReference type="InterPro" id="IPR021153">
    <property type="entry name" value="HrcA_C"/>
</dbReference>
<dbReference type="Gene3D" id="3.30.390.60">
    <property type="entry name" value="Heat-inducible transcription repressor hrca homolog, domain 3"/>
    <property type="match status" value="1"/>
</dbReference>
<dbReference type="GO" id="GO:0045892">
    <property type="term" value="P:negative regulation of DNA-templated transcription"/>
    <property type="evidence" value="ECO:0007669"/>
    <property type="project" value="UniProtKB-UniRule"/>
</dbReference>
<evidence type="ECO:0000256" key="6">
    <source>
        <dbReference type="HAMAP-Rule" id="MF_00081"/>
    </source>
</evidence>
<dbReference type="SUPFAM" id="SSF46785">
    <property type="entry name" value="Winged helix' DNA-binding domain"/>
    <property type="match status" value="1"/>
</dbReference>
<dbReference type="SUPFAM" id="SSF55781">
    <property type="entry name" value="GAF domain-like"/>
    <property type="match status" value="1"/>
</dbReference>
<dbReference type="Pfam" id="PF01628">
    <property type="entry name" value="HrcA"/>
    <property type="match status" value="1"/>
</dbReference>
<keyword evidence="3 6" id="KW-0346">Stress response</keyword>
<dbReference type="PIRSF" id="PIRSF005485">
    <property type="entry name" value="HrcA"/>
    <property type="match status" value="1"/>
</dbReference>
<feature type="domain" description="Heat-inducible transcription repressor HrcA C-terminal" evidence="7">
    <location>
        <begin position="114"/>
        <end position="330"/>
    </location>
</feature>